<dbReference type="RefSeq" id="WP_285577373.1">
    <property type="nucleotide sequence ID" value="NZ_BSTK01000009.1"/>
</dbReference>
<dbReference type="InterPro" id="IPR013216">
    <property type="entry name" value="Methyltransf_11"/>
</dbReference>
<name>A0A9W6S6E2_9ACTN</name>
<comment type="caution">
    <text evidence="2">The sequence shown here is derived from an EMBL/GenBank/DDBJ whole genome shotgun (WGS) entry which is preliminary data.</text>
</comment>
<evidence type="ECO:0000313" key="2">
    <source>
        <dbReference type="EMBL" id="GLY87929.1"/>
    </source>
</evidence>
<dbReference type="GO" id="GO:0008757">
    <property type="term" value="F:S-adenosylmethionine-dependent methyltransferase activity"/>
    <property type="evidence" value="ECO:0007669"/>
    <property type="project" value="InterPro"/>
</dbReference>
<feature type="domain" description="Methyltransferase type 11" evidence="1">
    <location>
        <begin position="54"/>
        <end position="140"/>
    </location>
</feature>
<keyword evidence="2" id="KW-0808">Transferase</keyword>
<evidence type="ECO:0000259" key="1">
    <source>
        <dbReference type="Pfam" id="PF08241"/>
    </source>
</evidence>
<keyword evidence="2" id="KW-0489">Methyltransferase</keyword>
<proteinExistence type="predicted"/>
<dbReference type="Pfam" id="PF08241">
    <property type="entry name" value="Methyltransf_11"/>
    <property type="match status" value="1"/>
</dbReference>
<dbReference type="SUPFAM" id="SSF53335">
    <property type="entry name" value="S-adenosyl-L-methionine-dependent methyltransferases"/>
    <property type="match status" value="1"/>
</dbReference>
<dbReference type="InterPro" id="IPR052939">
    <property type="entry name" value="23S_rRNA_MeTrnsfrase_RlmA"/>
</dbReference>
<evidence type="ECO:0000313" key="3">
    <source>
        <dbReference type="Proteomes" id="UP001165074"/>
    </source>
</evidence>
<dbReference type="PANTHER" id="PTHR43460">
    <property type="entry name" value="METHYLTRANSFERASE"/>
    <property type="match status" value="1"/>
</dbReference>
<organism evidence="2 3">
    <name type="scientific">Actinoallomurus iriomotensis</name>
    <dbReference type="NCBI Taxonomy" id="478107"/>
    <lineage>
        <taxon>Bacteria</taxon>
        <taxon>Bacillati</taxon>
        <taxon>Actinomycetota</taxon>
        <taxon>Actinomycetes</taxon>
        <taxon>Streptosporangiales</taxon>
        <taxon>Thermomonosporaceae</taxon>
        <taxon>Actinoallomurus</taxon>
    </lineage>
</organism>
<keyword evidence="3" id="KW-1185">Reference proteome</keyword>
<accession>A0A9W6S6E2</accession>
<dbReference type="EMBL" id="BSTK01000009">
    <property type="protein sequence ID" value="GLY87929.1"/>
    <property type="molecule type" value="Genomic_DNA"/>
</dbReference>
<dbReference type="Proteomes" id="UP001165074">
    <property type="component" value="Unassembled WGS sequence"/>
</dbReference>
<dbReference type="GO" id="GO:0032259">
    <property type="term" value="P:methylation"/>
    <property type="evidence" value="ECO:0007669"/>
    <property type="project" value="UniProtKB-KW"/>
</dbReference>
<dbReference type="PANTHER" id="PTHR43460:SF1">
    <property type="entry name" value="METHYLTRANSFERASE TYPE 11 DOMAIN-CONTAINING PROTEIN"/>
    <property type="match status" value="1"/>
</dbReference>
<sequence>MTVPGYDELVVAAMAAPHEGWDFEWVAGRCEGSEPSWSYRDLARAHVAGADRLLDMDTGGGELLASLGPLPPRTWATEGWPPNISVARRRLEPLGVTVVPVPDKDRLPLPDASVGLVLNRHGSLAAHEVRRVLRPGGVLLTQQVGSEDCADLNQALGAPPAHAPDSWTLRTASVELSAAGLRLTLMREEHPVLTFYDIGAVIYHLRVVAWQIPDFSVERYDASLRRLHQRISAEGRINVHAHRFLIAAERPIPSAG</sequence>
<dbReference type="Gene3D" id="3.40.50.150">
    <property type="entry name" value="Vaccinia Virus protein VP39"/>
    <property type="match status" value="1"/>
</dbReference>
<dbReference type="InterPro" id="IPR029063">
    <property type="entry name" value="SAM-dependent_MTases_sf"/>
</dbReference>
<protein>
    <submittedName>
        <fullName evidence="2">Methyltransferase</fullName>
    </submittedName>
</protein>
<dbReference type="AlphaFoldDB" id="A0A9W6S6E2"/>
<gene>
    <name evidence="2" type="ORF">Airi02_058580</name>
</gene>
<reference evidence="2" key="1">
    <citation type="submission" date="2023-03" db="EMBL/GenBank/DDBJ databases">
        <title>Actinoallomurus iriomotensis NBRC 103684.</title>
        <authorList>
            <person name="Ichikawa N."/>
            <person name="Sato H."/>
            <person name="Tonouchi N."/>
        </authorList>
    </citation>
    <scope>NUCLEOTIDE SEQUENCE</scope>
    <source>
        <strain evidence="2">NBRC 103684</strain>
    </source>
</reference>